<reference evidence="1" key="1">
    <citation type="submission" date="2024-02" db="EMBL/GenBank/DDBJ databases">
        <title>Metagenome Assembled Genome of Zalaria obscura JY119.</title>
        <authorList>
            <person name="Vighnesh L."/>
            <person name="Jagadeeshwari U."/>
            <person name="Venkata Ramana C."/>
            <person name="Sasikala C."/>
        </authorList>
    </citation>
    <scope>NUCLEOTIDE SEQUENCE</scope>
    <source>
        <strain evidence="1">JY119</strain>
    </source>
</reference>
<proteinExistence type="predicted"/>
<dbReference type="EMBL" id="JAMKPW020000038">
    <property type="protein sequence ID" value="KAK8200968.1"/>
    <property type="molecule type" value="Genomic_DNA"/>
</dbReference>
<protein>
    <submittedName>
        <fullName evidence="1">Uncharacterized protein</fullName>
    </submittedName>
</protein>
<evidence type="ECO:0000313" key="2">
    <source>
        <dbReference type="Proteomes" id="UP001320706"/>
    </source>
</evidence>
<keyword evidence="2" id="KW-1185">Reference proteome</keyword>
<dbReference type="Proteomes" id="UP001320706">
    <property type="component" value="Unassembled WGS sequence"/>
</dbReference>
<sequence length="510" mass="56337">MLSVPPTPLKGSTYSKTSHVVLPCKKLNDCSVACITRPGYFHRGHSMPSKRTRSGCWTCRDAGYKCDEGKPICGRCLRLNIDCKGYGLRLKWREYDAQAPKTTKPRTRRSSASSSAASTATDLPSPILVHTPPTTVTFFPGTPGIDNDLLRHWVLDVSPLLCVGASKGHNPFQTHLTAMAFQHEPLRHTLSYMAATHLAALSNQAIWTDLASKHQRAAISLLRRALCDPTELGSDATLATTLMMQVCARFTGDEEPTTNHLIGAKGMILSRGGPATTSSSCFRFLYDLFAYHDILFSITRGVQPYLKYDGLSSSDMGMLVGCTSDILQLVAEISCLHTWKKSASADTYSMPQAFLDSGLDLKRKLQLWTPSDANTESALSGEAYRHAAFIYLYRVLYNIGCPHPTTLMHVKLCLDSLRRIASTSSFAAAHVWPLFTAGCEAIAAEDRNFVRRRLEEMFERRKMPSLRRVLDAIEQVWVGKDAEARRGVHMMAGLDCIALIRSSGKVVEVV</sequence>
<comment type="caution">
    <text evidence="1">The sequence shown here is derived from an EMBL/GenBank/DDBJ whole genome shotgun (WGS) entry which is preliminary data.</text>
</comment>
<accession>A0ACC3S7W6</accession>
<gene>
    <name evidence="1" type="ORF">M8818_006288</name>
</gene>
<evidence type="ECO:0000313" key="1">
    <source>
        <dbReference type="EMBL" id="KAK8200968.1"/>
    </source>
</evidence>
<name>A0ACC3S7W6_9PEZI</name>
<organism evidence="1 2">
    <name type="scientific">Zalaria obscura</name>
    <dbReference type="NCBI Taxonomy" id="2024903"/>
    <lineage>
        <taxon>Eukaryota</taxon>
        <taxon>Fungi</taxon>
        <taxon>Dikarya</taxon>
        <taxon>Ascomycota</taxon>
        <taxon>Pezizomycotina</taxon>
        <taxon>Dothideomycetes</taxon>
        <taxon>Dothideomycetidae</taxon>
        <taxon>Dothideales</taxon>
        <taxon>Zalariaceae</taxon>
        <taxon>Zalaria</taxon>
    </lineage>
</organism>